<evidence type="ECO:0000256" key="1">
    <source>
        <dbReference type="SAM" id="MobiDB-lite"/>
    </source>
</evidence>
<proteinExistence type="predicted"/>
<sequence>MKQGRKITLIWIPSHQMKLQMLQKATRLPLHFLTSIPHTDAIKYISRKLHNHWQTSWTESSSSKLHKIVQHSRMKYPLQNFKPKQVGSQPDTHAAAPLEELQPPRQPRQPVCTPSRSTTHPLSFHTQGLSCQPYLSIEALKKMKDCSLHLSMHMLHGCGAFYESSSSLPGRPLLLITMSHTNTRTRVFVWGFVAAGNTTVYELQASRTFVSPHESPFHLRQLEKNGKSQKMNVSYQLKLDDFEAAVEISAIKKLNVDKLHEEFCETGELATIIQSYEIFPRRPNAISRMMSETRSARKLRDEARKTNSTNTASESDSYFCSSLVGSQARRGGEKLPSRWKYCLFQEDEQMRTSLWQ</sequence>
<organism evidence="2 3">
    <name type="scientific">Periplaneta americana</name>
    <name type="common">American cockroach</name>
    <name type="synonym">Blatta americana</name>
    <dbReference type="NCBI Taxonomy" id="6978"/>
    <lineage>
        <taxon>Eukaryota</taxon>
        <taxon>Metazoa</taxon>
        <taxon>Ecdysozoa</taxon>
        <taxon>Arthropoda</taxon>
        <taxon>Hexapoda</taxon>
        <taxon>Insecta</taxon>
        <taxon>Pterygota</taxon>
        <taxon>Neoptera</taxon>
        <taxon>Polyneoptera</taxon>
        <taxon>Dictyoptera</taxon>
        <taxon>Blattodea</taxon>
        <taxon>Blattoidea</taxon>
        <taxon>Blattidae</taxon>
        <taxon>Blattinae</taxon>
        <taxon>Periplaneta</taxon>
    </lineage>
</organism>
<feature type="compositionally biased region" description="Basic and acidic residues" evidence="1">
    <location>
        <begin position="294"/>
        <end position="305"/>
    </location>
</feature>
<comment type="caution">
    <text evidence="2">The sequence shown here is derived from an EMBL/GenBank/DDBJ whole genome shotgun (WGS) entry which is preliminary data.</text>
</comment>
<feature type="region of interest" description="Disordered" evidence="1">
    <location>
        <begin position="97"/>
        <end position="120"/>
    </location>
</feature>
<gene>
    <name evidence="2" type="ORF">ANN_02301</name>
</gene>
<accession>A0ABQ8TW01</accession>
<dbReference type="Proteomes" id="UP001148838">
    <property type="component" value="Unassembled WGS sequence"/>
</dbReference>
<reference evidence="2 3" key="1">
    <citation type="journal article" date="2022" name="Allergy">
        <title>Genome assembly and annotation of Periplaneta americana reveal a comprehensive cockroach allergen profile.</title>
        <authorList>
            <person name="Wang L."/>
            <person name="Xiong Q."/>
            <person name="Saelim N."/>
            <person name="Wang L."/>
            <person name="Nong W."/>
            <person name="Wan A.T."/>
            <person name="Shi M."/>
            <person name="Liu X."/>
            <person name="Cao Q."/>
            <person name="Hui J.H.L."/>
            <person name="Sookrung N."/>
            <person name="Leung T.F."/>
            <person name="Tungtrongchitr A."/>
            <person name="Tsui S.K.W."/>
        </authorList>
    </citation>
    <scope>NUCLEOTIDE SEQUENCE [LARGE SCALE GENOMIC DNA]</scope>
    <source>
        <strain evidence="2">PWHHKU_190912</strain>
    </source>
</reference>
<evidence type="ECO:0000313" key="2">
    <source>
        <dbReference type="EMBL" id="KAJ4450869.1"/>
    </source>
</evidence>
<protein>
    <submittedName>
        <fullName evidence="2">Uncharacterized protein</fullName>
    </submittedName>
</protein>
<name>A0ABQ8TW01_PERAM</name>
<keyword evidence="3" id="KW-1185">Reference proteome</keyword>
<feature type="region of interest" description="Disordered" evidence="1">
    <location>
        <begin position="290"/>
        <end position="316"/>
    </location>
</feature>
<feature type="compositionally biased region" description="Polar residues" evidence="1">
    <location>
        <begin position="306"/>
        <end position="316"/>
    </location>
</feature>
<evidence type="ECO:0000313" key="3">
    <source>
        <dbReference type="Proteomes" id="UP001148838"/>
    </source>
</evidence>
<dbReference type="EMBL" id="JAJSOF020000001">
    <property type="protein sequence ID" value="KAJ4450869.1"/>
    <property type="molecule type" value="Genomic_DNA"/>
</dbReference>